<dbReference type="InterPro" id="IPR036890">
    <property type="entry name" value="HATPase_C_sf"/>
</dbReference>
<keyword evidence="14" id="KW-1185">Reference proteome</keyword>
<dbReference type="EC" id="2.7.13.3" evidence="2"/>
<dbReference type="InterPro" id="IPR011712">
    <property type="entry name" value="Sig_transdc_His_kin_sub3_dim/P"/>
</dbReference>
<dbReference type="Pfam" id="PF02518">
    <property type="entry name" value="HATPase_c"/>
    <property type="match status" value="1"/>
</dbReference>
<dbReference type="SUPFAM" id="SSF55874">
    <property type="entry name" value="ATPase domain of HSP90 chaperone/DNA topoisomerase II/histidine kinase"/>
    <property type="match status" value="1"/>
</dbReference>
<keyword evidence="7" id="KW-0067">ATP-binding</keyword>
<feature type="domain" description="Signal transduction histidine kinase subgroup 3 dimerisation and phosphoacceptor" evidence="12">
    <location>
        <begin position="184"/>
        <end position="249"/>
    </location>
</feature>
<keyword evidence="3" id="KW-0597">Phosphoprotein</keyword>
<dbReference type="Gene3D" id="3.30.565.10">
    <property type="entry name" value="Histidine kinase-like ATPase, C-terminal domain"/>
    <property type="match status" value="1"/>
</dbReference>
<dbReference type="Pfam" id="PF07730">
    <property type="entry name" value="HisKA_3"/>
    <property type="match status" value="1"/>
</dbReference>
<evidence type="ECO:0000313" key="14">
    <source>
        <dbReference type="Proteomes" id="UP001600424"/>
    </source>
</evidence>
<evidence type="ECO:0000256" key="9">
    <source>
        <dbReference type="SAM" id="Coils"/>
    </source>
</evidence>
<comment type="catalytic activity">
    <reaction evidence="1">
        <text>ATP + protein L-histidine = ADP + protein N-phospho-L-histidine.</text>
        <dbReference type="EC" id="2.7.13.3"/>
    </reaction>
</comment>
<feature type="transmembrane region" description="Helical" evidence="10">
    <location>
        <begin position="101"/>
        <end position="121"/>
    </location>
</feature>
<sequence>MRRRFFPLLADLALIAVTGATVVALLDWDSWSSEQGALLGTAGQLAAAAGAVAAVLIRRHLPATALVVAATLMAFEPLTGGALTAAAYTAGLNWDRVHHRLFVLTVSLTVPLAVTVANAAVEPVPILEYDVMVVLVTGIVCGVLPGLAGALAGQRERLVQALEERNAFLERAHRSAEEQARSRERSRIAGEMHDLLGHRLSLIALHSGGLEMASETGDPEVHRSALLVHSTVRLAMAELRDVLGVLRAEDPLSGTSEPLTARTGTHAEVAALVAQSRTAGISVRLEWAGEDLTGESPTARRAVDRVIREALTNVHKHAAASEVQVVVRRESQQVRVDVRNGPESAAARPVRLPGGDLGLVGLHERIRLLGGTLRAEPADGGGYAVDARIPLAAGPTVPSTPAPAGPRPVSAARTWWHRFLSAAGTALGVAGVVALQFVTLAFVPFPEVDEPSETDGTVVSSALLHPAHRGLPL</sequence>
<keyword evidence="4" id="KW-0808">Transferase</keyword>
<proteinExistence type="predicted"/>
<evidence type="ECO:0000256" key="4">
    <source>
        <dbReference type="ARBA" id="ARBA00022679"/>
    </source>
</evidence>
<organism evidence="13 14">
    <name type="scientific">Streptomyces wedmorensis</name>
    <dbReference type="NCBI Taxonomy" id="43759"/>
    <lineage>
        <taxon>Bacteria</taxon>
        <taxon>Bacillati</taxon>
        <taxon>Actinomycetota</taxon>
        <taxon>Actinomycetes</taxon>
        <taxon>Kitasatosporales</taxon>
        <taxon>Streptomycetaceae</taxon>
        <taxon>Streptomyces</taxon>
    </lineage>
</organism>
<reference evidence="13 14" key="1">
    <citation type="submission" date="2024-09" db="EMBL/GenBank/DDBJ databases">
        <title>The Natural Products Discovery Center: Release of the First 8490 Sequenced Strains for Exploring Actinobacteria Biosynthetic Diversity.</title>
        <authorList>
            <person name="Kalkreuter E."/>
            <person name="Kautsar S.A."/>
            <person name="Yang D."/>
            <person name="Bader C.D."/>
            <person name="Teijaro C.N."/>
            <person name="Fluegel L."/>
            <person name="Davis C.M."/>
            <person name="Simpson J.R."/>
            <person name="Lauterbach L."/>
            <person name="Steele A.D."/>
            <person name="Gui C."/>
            <person name="Meng S."/>
            <person name="Li G."/>
            <person name="Viehrig K."/>
            <person name="Ye F."/>
            <person name="Su P."/>
            <person name="Kiefer A.F."/>
            <person name="Nichols A."/>
            <person name="Cepeda A.J."/>
            <person name="Yan W."/>
            <person name="Fan B."/>
            <person name="Jiang Y."/>
            <person name="Adhikari A."/>
            <person name="Zheng C.-J."/>
            <person name="Schuster L."/>
            <person name="Cowan T.M."/>
            <person name="Smanski M.J."/>
            <person name="Chevrette M.G."/>
            <person name="De Carvalho L.P.S."/>
            <person name="Shen B."/>
        </authorList>
    </citation>
    <scope>NUCLEOTIDE SEQUENCE [LARGE SCALE GENOMIC DNA]</scope>
    <source>
        <strain evidence="13 14">NPDC056472</strain>
    </source>
</reference>
<feature type="transmembrane region" description="Helical" evidence="10">
    <location>
        <begin position="38"/>
        <end position="57"/>
    </location>
</feature>
<evidence type="ECO:0000256" key="3">
    <source>
        <dbReference type="ARBA" id="ARBA00022553"/>
    </source>
</evidence>
<evidence type="ECO:0000256" key="5">
    <source>
        <dbReference type="ARBA" id="ARBA00022741"/>
    </source>
</evidence>
<evidence type="ECO:0000256" key="7">
    <source>
        <dbReference type="ARBA" id="ARBA00022840"/>
    </source>
</evidence>
<dbReference type="Proteomes" id="UP001600424">
    <property type="component" value="Unassembled WGS sequence"/>
</dbReference>
<evidence type="ECO:0000256" key="8">
    <source>
        <dbReference type="ARBA" id="ARBA00023012"/>
    </source>
</evidence>
<feature type="transmembrane region" description="Helical" evidence="10">
    <location>
        <begin position="133"/>
        <end position="152"/>
    </location>
</feature>
<name>A0ABW6J761_STRWE</name>
<evidence type="ECO:0000313" key="13">
    <source>
        <dbReference type="EMBL" id="MFE5985788.1"/>
    </source>
</evidence>
<evidence type="ECO:0000259" key="11">
    <source>
        <dbReference type="Pfam" id="PF02518"/>
    </source>
</evidence>
<evidence type="ECO:0000256" key="6">
    <source>
        <dbReference type="ARBA" id="ARBA00022777"/>
    </source>
</evidence>
<dbReference type="InterPro" id="IPR003594">
    <property type="entry name" value="HATPase_dom"/>
</dbReference>
<gene>
    <name evidence="13" type="ORF">ACFQ63_39720</name>
</gene>
<feature type="transmembrane region" description="Helical" evidence="10">
    <location>
        <begin position="6"/>
        <end position="26"/>
    </location>
</feature>
<keyword evidence="8" id="KW-0902">Two-component regulatory system</keyword>
<keyword evidence="9" id="KW-0175">Coiled coil</keyword>
<keyword evidence="6 13" id="KW-0418">Kinase</keyword>
<feature type="domain" description="Histidine kinase/HSP90-like ATPase" evidence="11">
    <location>
        <begin position="301"/>
        <end position="392"/>
    </location>
</feature>
<comment type="caution">
    <text evidence="13">The sequence shown here is derived from an EMBL/GenBank/DDBJ whole genome shotgun (WGS) entry which is preliminary data.</text>
</comment>
<protein>
    <recommendedName>
        <fullName evidence="2">histidine kinase</fullName>
        <ecNumber evidence="2">2.7.13.3</ecNumber>
    </recommendedName>
</protein>
<evidence type="ECO:0000259" key="12">
    <source>
        <dbReference type="Pfam" id="PF07730"/>
    </source>
</evidence>
<feature type="coiled-coil region" evidence="9">
    <location>
        <begin position="152"/>
        <end position="179"/>
    </location>
</feature>
<feature type="transmembrane region" description="Helical" evidence="10">
    <location>
        <begin position="63"/>
        <end position="89"/>
    </location>
</feature>
<evidence type="ECO:0000256" key="2">
    <source>
        <dbReference type="ARBA" id="ARBA00012438"/>
    </source>
</evidence>
<dbReference type="Gene3D" id="1.20.5.1930">
    <property type="match status" value="1"/>
</dbReference>
<keyword evidence="10" id="KW-0472">Membrane</keyword>
<keyword evidence="10" id="KW-0812">Transmembrane</keyword>
<dbReference type="CDD" id="cd16917">
    <property type="entry name" value="HATPase_UhpB-NarQ-NarX-like"/>
    <property type="match status" value="1"/>
</dbReference>
<accession>A0ABW6J761</accession>
<dbReference type="RefSeq" id="WP_386255795.1">
    <property type="nucleotide sequence ID" value="NZ_JBHTRV010000065.1"/>
</dbReference>
<dbReference type="InterPro" id="IPR050482">
    <property type="entry name" value="Sensor_HK_TwoCompSys"/>
</dbReference>
<dbReference type="GO" id="GO:0016301">
    <property type="term" value="F:kinase activity"/>
    <property type="evidence" value="ECO:0007669"/>
    <property type="project" value="UniProtKB-KW"/>
</dbReference>
<evidence type="ECO:0000256" key="10">
    <source>
        <dbReference type="SAM" id="Phobius"/>
    </source>
</evidence>
<dbReference type="PANTHER" id="PTHR24421">
    <property type="entry name" value="NITRATE/NITRITE SENSOR PROTEIN NARX-RELATED"/>
    <property type="match status" value="1"/>
</dbReference>
<dbReference type="PANTHER" id="PTHR24421:SF10">
    <property type="entry name" value="NITRATE_NITRITE SENSOR PROTEIN NARQ"/>
    <property type="match status" value="1"/>
</dbReference>
<keyword evidence="10" id="KW-1133">Transmembrane helix</keyword>
<evidence type="ECO:0000256" key="1">
    <source>
        <dbReference type="ARBA" id="ARBA00000085"/>
    </source>
</evidence>
<keyword evidence="5" id="KW-0547">Nucleotide-binding</keyword>
<dbReference type="EMBL" id="JBHTRV010000065">
    <property type="protein sequence ID" value="MFE5985788.1"/>
    <property type="molecule type" value="Genomic_DNA"/>
</dbReference>